<evidence type="ECO:0000259" key="4">
    <source>
        <dbReference type="PROSITE" id="PS01124"/>
    </source>
</evidence>
<evidence type="ECO:0000256" key="2">
    <source>
        <dbReference type="ARBA" id="ARBA00023125"/>
    </source>
</evidence>
<protein>
    <submittedName>
        <fullName evidence="5">AraC-like DNA-binding protein</fullName>
    </submittedName>
</protein>
<evidence type="ECO:0000256" key="3">
    <source>
        <dbReference type="ARBA" id="ARBA00023163"/>
    </source>
</evidence>
<dbReference type="RefSeq" id="WP_133534673.1">
    <property type="nucleotide sequence ID" value="NZ_SNYH01000001.1"/>
</dbReference>
<evidence type="ECO:0000313" key="6">
    <source>
        <dbReference type="Proteomes" id="UP000295390"/>
    </source>
</evidence>
<reference evidence="5 6" key="1">
    <citation type="submission" date="2019-03" db="EMBL/GenBank/DDBJ databases">
        <title>Genomic Encyclopedia of Type Strains, Phase III (KMG-III): the genomes of soil and plant-associated and newly described type strains.</title>
        <authorList>
            <person name="Whitman W."/>
        </authorList>
    </citation>
    <scope>NUCLEOTIDE SEQUENCE [LARGE SCALE GENOMIC DNA]</scope>
    <source>
        <strain evidence="5 6">CECT 8283</strain>
    </source>
</reference>
<keyword evidence="3" id="KW-0804">Transcription</keyword>
<dbReference type="GO" id="GO:0043565">
    <property type="term" value="F:sequence-specific DNA binding"/>
    <property type="evidence" value="ECO:0007669"/>
    <property type="project" value="InterPro"/>
</dbReference>
<dbReference type="OrthoDB" id="135231at2"/>
<dbReference type="PRINTS" id="PR00032">
    <property type="entry name" value="HTHARAC"/>
</dbReference>
<dbReference type="PROSITE" id="PS00041">
    <property type="entry name" value="HTH_ARAC_FAMILY_1"/>
    <property type="match status" value="1"/>
</dbReference>
<dbReference type="Gene3D" id="1.10.10.60">
    <property type="entry name" value="Homeodomain-like"/>
    <property type="match status" value="1"/>
</dbReference>
<dbReference type="InterPro" id="IPR018060">
    <property type="entry name" value="HTH_AraC"/>
</dbReference>
<name>A0A4R6THS3_9FLAO</name>
<evidence type="ECO:0000256" key="1">
    <source>
        <dbReference type="ARBA" id="ARBA00023015"/>
    </source>
</evidence>
<dbReference type="InterPro" id="IPR018062">
    <property type="entry name" value="HTH_AraC-typ_CS"/>
</dbReference>
<dbReference type="AlphaFoldDB" id="A0A4R6THS3"/>
<dbReference type="EMBL" id="SNYH01000001">
    <property type="protein sequence ID" value="TDQ30153.1"/>
    <property type="molecule type" value="Genomic_DNA"/>
</dbReference>
<dbReference type="PANTHER" id="PTHR43280">
    <property type="entry name" value="ARAC-FAMILY TRANSCRIPTIONAL REGULATOR"/>
    <property type="match status" value="1"/>
</dbReference>
<proteinExistence type="predicted"/>
<dbReference type="InterPro" id="IPR020449">
    <property type="entry name" value="Tscrpt_reg_AraC-type_HTH"/>
</dbReference>
<dbReference type="SUPFAM" id="SSF46689">
    <property type="entry name" value="Homeodomain-like"/>
    <property type="match status" value="1"/>
</dbReference>
<keyword evidence="2 5" id="KW-0238">DNA-binding</keyword>
<dbReference type="Pfam" id="PF12833">
    <property type="entry name" value="HTH_18"/>
    <property type="match status" value="1"/>
</dbReference>
<gene>
    <name evidence="5" type="ORF">DFQ07_0490</name>
</gene>
<keyword evidence="6" id="KW-1185">Reference proteome</keyword>
<dbReference type="SMART" id="SM00342">
    <property type="entry name" value="HTH_ARAC"/>
    <property type="match status" value="1"/>
</dbReference>
<organism evidence="5 6">
    <name type="scientific">Tenacibaculum caenipelagi</name>
    <dbReference type="NCBI Taxonomy" id="1325435"/>
    <lineage>
        <taxon>Bacteria</taxon>
        <taxon>Pseudomonadati</taxon>
        <taxon>Bacteroidota</taxon>
        <taxon>Flavobacteriia</taxon>
        <taxon>Flavobacteriales</taxon>
        <taxon>Flavobacteriaceae</taxon>
        <taxon>Tenacibaculum</taxon>
    </lineage>
</organism>
<feature type="domain" description="HTH araC/xylS-type" evidence="4">
    <location>
        <begin position="259"/>
        <end position="358"/>
    </location>
</feature>
<comment type="caution">
    <text evidence="5">The sequence shown here is derived from an EMBL/GenBank/DDBJ whole genome shotgun (WGS) entry which is preliminary data.</text>
</comment>
<keyword evidence="1" id="KW-0805">Transcription regulation</keyword>
<dbReference type="GO" id="GO:0003700">
    <property type="term" value="F:DNA-binding transcription factor activity"/>
    <property type="evidence" value="ECO:0007669"/>
    <property type="project" value="InterPro"/>
</dbReference>
<dbReference type="Proteomes" id="UP000295390">
    <property type="component" value="Unassembled WGS sequence"/>
</dbReference>
<evidence type="ECO:0000313" key="5">
    <source>
        <dbReference type="EMBL" id="TDQ30153.1"/>
    </source>
</evidence>
<accession>A0A4R6THS3</accession>
<dbReference type="InterPro" id="IPR009057">
    <property type="entry name" value="Homeodomain-like_sf"/>
</dbReference>
<dbReference type="PANTHER" id="PTHR43280:SF2">
    <property type="entry name" value="HTH-TYPE TRANSCRIPTIONAL REGULATOR EXSA"/>
    <property type="match status" value="1"/>
</dbReference>
<dbReference type="PROSITE" id="PS01124">
    <property type="entry name" value="HTH_ARAC_FAMILY_2"/>
    <property type="match status" value="1"/>
</dbReference>
<sequence>MSVYLIQHITNNKTIIDLAITFYTKLKKTYNKKCINCWVDYKKNSVFYLIKAVDKEFIKQLYRNTSQIAPYKISLVNSHLVYELLKSKQQVKNLQLKSVNNTKKHLIALVTQTLNEKLYRNKFNQADFFEAFLYKKTIIQNLIHSYDGIQVNIKEEGFVALFTSSKKALDCSISIQNKLNKKGSKISSKLLLYSYFDSDKDKMTSDKISNLVNSLHFLNPKKQLIFSSSIQNLYNNNYTNINLTNNIKWLYPEEEAFLFSLIDVLSKNYHNSKFNIPSICKLMMMCKTKLYRNCKITTGKSINQILKEFRLLKSLNSLAQNTTNINQTSIDMGFSSSSYFSNCFKKQFGISPNQLLKQQLNFIY</sequence>